<accession>A0A1H4CPV8</accession>
<dbReference type="RefSeq" id="WP_092136217.1">
    <property type="nucleotide sequence ID" value="NZ_FNQK01000021.1"/>
</dbReference>
<sequence length="952" mass="101826">MKNATYKNFHYILILFIGLFCVGNSFGQVRKNFTPRTSDFSPGKTIYSVRGDFTMIGNTNLTLSNYSPNGSNGNNSMIYVDIDDDGSTFNSSSATLNLSNENGANPDCSNIIYAGLYWTGRGGNKYYGSWPNGDWAPEFNDLERRTVKLKTPGQSTYETLVANINDIRYPGDNGMFAGYIEITDAVKDAGSGEYTVADIAISDGNGGNTGYYGGWGMVVVYENSKMNWRDITVFDGYAYVQGSTTISHTMDISGFKAVQNGDVNVKLGMMAGEGDKNISGDYFQIRNANNSYWQPLSHLGNTTNNFFNSSIYTGGNTRNPNLTNNTGLDISMFEVPNPNNSIIANNQTSTRFRYGSTQDTYIIFNVTFSVDAYVPETSGVLSANTVNNAPNPVPLEVVPGDTVQYGLEITNDGTETINNTVITLPIPYTSTYLPGSINYTVNPPLASPPVPAPYFNATLGPTGSIVWDIGDLPLPNNPGDVLATLTFDLVATTDCALLVNDNCGSNVSLTGSISGVGETSQTSFNQSLIQGYQTSGNCIGEPISTPTIIPINSTQYVNDNCGTYEAVRDFYFCNIGNSPIAVTEVTTHFPAGTKFYSEYPLTESSIQYNNANPFPPVSGTYYAIPPGATTCYYQFTINVEEVTSVPTANDLVYCVGDTASPLTATPSDSSYILLYYTDNNPNTYGQTSITPSTINAGTTTYYVAEGIDTGCVSTNRTPITVVVYDNITITLENSISTSCSTSNNGAIDISVTGGSGNYTYSWNDPANSTTQDISNLPVGNYTITVSDLDSSCSASASYDISVNDSTTPIITAPADITVEGCSTSDIKNGNLTALGFSLSEISISESQFTTEGGLFSEENVASITYLDSASGTCPIVVTRTYTITDECGLTATATQTISINDITAPTFTAPDDTEIFTDANCDYDASIGVTGDVTNENDNCSTNLNATYTDVV</sequence>
<dbReference type="OrthoDB" id="599464at2"/>
<dbReference type="AlphaFoldDB" id="A0A1H4CPV8"/>
<name>A0A1H4CPV8_BIZPA</name>
<organism evidence="1 2">
    <name type="scientific">Bizionia paragorgiae</name>
    <dbReference type="NCBI Taxonomy" id="283786"/>
    <lineage>
        <taxon>Bacteria</taxon>
        <taxon>Pseudomonadati</taxon>
        <taxon>Bacteroidota</taxon>
        <taxon>Flavobacteriia</taxon>
        <taxon>Flavobacteriales</taxon>
        <taxon>Flavobacteriaceae</taxon>
        <taxon>Bizionia</taxon>
    </lineage>
</organism>
<evidence type="ECO:0000313" key="1">
    <source>
        <dbReference type="EMBL" id="SEA62339.1"/>
    </source>
</evidence>
<keyword evidence="2" id="KW-1185">Reference proteome</keyword>
<gene>
    <name evidence="1" type="ORF">SAMN04487990_1211</name>
</gene>
<reference evidence="1 2" key="1">
    <citation type="submission" date="2016-10" db="EMBL/GenBank/DDBJ databases">
        <authorList>
            <person name="de Groot N.N."/>
        </authorList>
    </citation>
    <scope>NUCLEOTIDE SEQUENCE [LARGE SCALE GENOMIC DNA]</scope>
    <source>
        <strain evidence="1 2">DSM 23842</strain>
    </source>
</reference>
<evidence type="ECO:0000313" key="2">
    <source>
        <dbReference type="Proteomes" id="UP000198846"/>
    </source>
</evidence>
<dbReference type="Pfam" id="PF13573">
    <property type="entry name" value="SprB"/>
    <property type="match status" value="1"/>
</dbReference>
<dbReference type="STRING" id="283786.SAMN04487990_1211"/>
<dbReference type="Proteomes" id="UP000198846">
    <property type="component" value="Unassembled WGS sequence"/>
</dbReference>
<dbReference type="InterPro" id="IPR025667">
    <property type="entry name" value="SprB_repeat"/>
</dbReference>
<protein>
    <submittedName>
        <fullName evidence="1">SprB repeat-containing protein</fullName>
    </submittedName>
</protein>
<proteinExistence type="predicted"/>
<feature type="non-terminal residue" evidence="1">
    <location>
        <position position="952"/>
    </location>
</feature>
<dbReference type="EMBL" id="FNQK01000021">
    <property type="protein sequence ID" value="SEA62339.1"/>
    <property type="molecule type" value="Genomic_DNA"/>
</dbReference>